<dbReference type="Gene3D" id="3.90.1070.10">
    <property type="match status" value="1"/>
</dbReference>
<comment type="caution">
    <text evidence="1">The sequence shown here is derived from an EMBL/GenBank/DDBJ whole genome shotgun (WGS) entry which is preliminary data.</text>
</comment>
<dbReference type="Proteomes" id="UP001275315">
    <property type="component" value="Unassembled WGS sequence"/>
</dbReference>
<dbReference type="Gene3D" id="3.40.50.1000">
    <property type="entry name" value="HAD superfamily/HAD-like"/>
    <property type="match status" value="1"/>
</dbReference>
<name>A0ABU5CRE8_9BACI</name>
<dbReference type="InterPro" id="IPR006379">
    <property type="entry name" value="HAD-SF_hydro_IIB"/>
</dbReference>
<dbReference type="Pfam" id="PF08282">
    <property type="entry name" value="Hydrolase_3"/>
    <property type="match status" value="1"/>
</dbReference>
<dbReference type="PANTHER" id="PTHR10000:SF55">
    <property type="entry name" value="5-AMINO-6-(5-PHOSPHO-D-RIBITYLAMINO)URACIL PHOSPHATASE YCSE"/>
    <property type="match status" value="1"/>
</dbReference>
<dbReference type="EC" id="3.1.3.-" evidence="1"/>
<dbReference type="RefSeq" id="WP_320379835.1">
    <property type="nucleotide sequence ID" value="NZ_JAWDIQ010000001.1"/>
</dbReference>
<dbReference type="PROSITE" id="PS01229">
    <property type="entry name" value="COF_2"/>
    <property type="match status" value="1"/>
</dbReference>
<dbReference type="SUPFAM" id="SSF56784">
    <property type="entry name" value="HAD-like"/>
    <property type="match status" value="1"/>
</dbReference>
<dbReference type="PANTHER" id="PTHR10000">
    <property type="entry name" value="PHOSPHOSERINE PHOSPHATASE"/>
    <property type="match status" value="1"/>
</dbReference>
<protein>
    <submittedName>
        <fullName evidence="1">Cof-type HAD-IIB family hydrolase</fullName>
        <ecNumber evidence="1">3.1.3.-</ecNumber>
    </submittedName>
</protein>
<accession>A0ABU5CRE8</accession>
<keyword evidence="1" id="KW-0378">Hydrolase</keyword>
<evidence type="ECO:0000313" key="1">
    <source>
        <dbReference type="EMBL" id="MDY0408951.1"/>
    </source>
</evidence>
<evidence type="ECO:0000313" key="2">
    <source>
        <dbReference type="Proteomes" id="UP001275315"/>
    </source>
</evidence>
<reference evidence="1 2" key="1">
    <citation type="submission" date="2023-10" db="EMBL/GenBank/DDBJ databases">
        <title>Virgibacillus soli CC-YMP-6 genome.</title>
        <authorList>
            <person name="Miliotis G."/>
            <person name="Sengupta P."/>
            <person name="Hameed A."/>
            <person name="Chuvochina M."/>
            <person name="Mcdonagh F."/>
            <person name="Simpson A.C."/>
            <person name="Singh N.K."/>
            <person name="Rekha P.D."/>
            <person name="Raman K."/>
            <person name="Hugenholtz P."/>
            <person name="Venkateswaran K."/>
        </authorList>
    </citation>
    <scope>NUCLEOTIDE SEQUENCE [LARGE SCALE GENOMIC DNA]</scope>
    <source>
        <strain evidence="1 2">CC-YMP-6</strain>
    </source>
</reference>
<dbReference type="EMBL" id="JAWDIQ010000001">
    <property type="protein sequence ID" value="MDY0408951.1"/>
    <property type="molecule type" value="Genomic_DNA"/>
</dbReference>
<dbReference type="NCBIfam" id="TIGR01484">
    <property type="entry name" value="HAD-SF-IIB"/>
    <property type="match status" value="1"/>
</dbReference>
<gene>
    <name evidence="1" type="ORF">RWD45_10795</name>
</gene>
<dbReference type="InterPro" id="IPR036412">
    <property type="entry name" value="HAD-like_sf"/>
</dbReference>
<proteinExistence type="predicted"/>
<sequence>MKDALEKGVHVVLSTGRWLGNSYPYAEELGLTSYLITVNGGQIWTMDKELVEEHLLETKKLEQMHYLAREMGVDSWMVATDGVFRNILPNDYLERKWLKFGCHTDDADKLEKIIQELSHDDTLELTNSMPNNIEVNPIGVHKASALRKVCAKLGFSMENVLACGDSLNDMKMIQEAGIGVAMGNAQEAIKNAADYVTDHHNHDGVGKAIAKFVL</sequence>
<dbReference type="CDD" id="cd07516">
    <property type="entry name" value="HAD_Pase"/>
    <property type="match status" value="1"/>
</dbReference>
<dbReference type="GO" id="GO:0016787">
    <property type="term" value="F:hydrolase activity"/>
    <property type="evidence" value="ECO:0007669"/>
    <property type="project" value="UniProtKB-KW"/>
</dbReference>
<dbReference type="InterPro" id="IPR023214">
    <property type="entry name" value="HAD_sf"/>
</dbReference>
<organism evidence="1 2">
    <name type="scientific">Paracerasibacillus soli</name>
    <dbReference type="NCBI Taxonomy" id="480284"/>
    <lineage>
        <taxon>Bacteria</taxon>
        <taxon>Bacillati</taxon>
        <taxon>Bacillota</taxon>
        <taxon>Bacilli</taxon>
        <taxon>Bacillales</taxon>
        <taxon>Bacillaceae</taxon>
        <taxon>Paracerasibacillus</taxon>
    </lineage>
</organism>
<keyword evidence="2" id="KW-1185">Reference proteome</keyword>